<reference evidence="2 3" key="1">
    <citation type="submission" date="2024-06" db="EMBL/GenBank/DDBJ databases">
        <title>Genomic Encyclopedia of Type Strains, Phase IV (KMG-IV): sequencing the most valuable type-strain genomes for metagenomic binning, comparative biology and taxonomic classification.</title>
        <authorList>
            <person name="Goeker M."/>
        </authorList>
    </citation>
    <scope>NUCLEOTIDE SEQUENCE [LARGE SCALE GENOMIC DNA]</scope>
    <source>
        <strain evidence="2 3">DSM 17809</strain>
    </source>
</reference>
<feature type="transmembrane region" description="Helical" evidence="1">
    <location>
        <begin position="124"/>
        <end position="147"/>
    </location>
</feature>
<feature type="transmembrane region" description="Helical" evidence="1">
    <location>
        <begin position="207"/>
        <end position="227"/>
    </location>
</feature>
<dbReference type="EMBL" id="JBEPLU010000001">
    <property type="protein sequence ID" value="MET3525965.1"/>
    <property type="molecule type" value="Genomic_DNA"/>
</dbReference>
<protein>
    <submittedName>
        <fullName evidence="2">Membrane protein</fullName>
    </submittedName>
</protein>
<keyword evidence="1" id="KW-0472">Membrane</keyword>
<dbReference type="RefSeq" id="WP_331930912.1">
    <property type="nucleotide sequence ID" value="NZ_JBEPLU010000001.1"/>
</dbReference>
<keyword evidence="3" id="KW-1185">Reference proteome</keyword>
<feature type="transmembrane region" description="Helical" evidence="1">
    <location>
        <begin position="89"/>
        <end position="112"/>
    </location>
</feature>
<accession>A0ABV2EFZ9</accession>
<organism evidence="2 3">
    <name type="scientific">Phenylobacterium koreense</name>
    <dbReference type="NCBI Taxonomy" id="266125"/>
    <lineage>
        <taxon>Bacteria</taxon>
        <taxon>Pseudomonadati</taxon>
        <taxon>Pseudomonadota</taxon>
        <taxon>Alphaproteobacteria</taxon>
        <taxon>Caulobacterales</taxon>
        <taxon>Caulobacteraceae</taxon>
        <taxon>Phenylobacterium</taxon>
    </lineage>
</organism>
<evidence type="ECO:0000256" key="1">
    <source>
        <dbReference type="SAM" id="Phobius"/>
    </source>
</evidence>
<dbReference type="InterPro" id="IPR009781">
    <property type="entry name" value="DUF1345"/>
</dbReference>
<dbReference type="Proteomes" id="UP001549110">
    <property type="component" value="Unassembled WGS sequence"/>
</dbReference>
<dbReference type="Pfam" id="PF07077">
    <property type="entry name" value="DUF1345"/>
    <property type="match status" value="1"/>
</dbReference>
<feature type="transmembrane region" description="Helical" evidence="1">
    <location>
        <begin position="20"/>
        <end position="39"/>
    </location>
</feature>
<evidence type="ECO:0000313" key="3">
    <source>
        <dbReference type="Proteomes" id="UP001549110"/>
    </source>
</evidence>
<keyword evidence="1" id="KW-1133">Transmembrane helix</keyword>
<feature type="transmembrane region" description="Helical" evidence="1">
    <location>
        <begin position="46"/>
        <end position="69"/>
    </location>
</feature>
<name>A0ABV2EFZ9_9CAUL</name>
<keyword evidence="1" id="KW-0812">Transmembrane</keyword>
<evidence type="ECO:0000313" key="2">
    <source>
        <dbReference type="EMBL" id="MET3525965.1"/>
    </source>
</evidence>
<proteinExistence type="predicted"/>
<gene>
    <name evidence="2" type="ORF">ABID41_001060</name>
</gene>
<comment type="caution">
    <text evidence="2">The sequence shown here is derived from an EMBL/GenBank/DDBJ whole genome shotgun (WGS) entry which is preliminary data.</text>
</comment>
<sequence length="230" mass="24597">MARSIHRKRPPVVGPLVARPSLMLAIATGLLVWAACRLAPYGPNSLISAILAWDAVCLVFFVATLRRMWGADAARIRVVAEGQDEGQGVILALILAAVAASIGVVAAELSAAKIDQGVARAVRIALVFATVAASWFMVQLVFALHYAHEYYGRSDSGETDPRGLLFPGGEPPDYWDFVHFSVIIGVACQTADIAFTSQRLRRLGTVHGVVAFVFNTVVLALTINLLAGLF</sequence>